<dbReference type="InterPro" id="IPR035992">
    <property type="entry name" value="Ricin_B-like_lectins"/>
</dbReference>
<dbReference type="AlphaFoldDB" id="A0AAJ0HSV0"/>
<keyword evidence="2" id="KW-1185">Reference proteome</keyword>
<feature type="non-terminal residue" evidence="1">
    <location>
        <position position="147"/>
    </location>
</feature>
<protein>
    <submittedName>
        <fullName evidence="1">Carbohydrate-binding module family 13 protein</fullName>
    </submittedName>
</protein>
<dbReference type="CDD" id="cd00161">
    <property type="entry name" value="beta-trefoil_Ricin-like"/>
    <property type="match status" value="1"/>
</dbReference>
<proteinExistence type="predicted"/>
<evidence type="ECO:0000313" key="1">
    <source>
        <dbReference type="EMBL" id="KAK3360625.1"/>
    </source>
</evidence>
<dbReference type="SUPFAM" id="SSF50370">
    <property type="entry name" value="Ricin B-like lectins"/>
    <property type="match status" value="1"/>
</dbReference>
<comment type="caution">
    <text evidence="1">The sequence shown here is derived from an EMBL/GenBank/DDBJ whole genome shotgun (WGS) entry which is preliminary data.</text>
</comment>
<reference evidence="1" key="2">
    <citation type="submission" date="2023-06" db="EMBL/GenBank/DDBJ databases">
        <authorList>
            <consortium name="Lawrence Berkeley National Laboratory"/>
            <person name="Haridas S."/>
            <person name="Hensen N."/>
            <person name="Bonometti L."/>
            <person name="Westerberg I."/>
            <person name="Brannstrom I.O."/>
            <person name="Guillou S."/>
            <person name="Cros-Aarteil S."/>
            <person name="Calhoun S."/>
            <person name="Kuo A."/>
            <person name="Mondo S."/>
            <person name="Pangilinan J."/>
            <person name="Riley R."/>
            <person name="Labutti K."/>
            <person name="Andreopoulos B."/>
            <person name="Lipzen A."/>
            <person name="Chen C."/>
            <person name="Yanf M."/>
            <person name="Daum C."/>
            <person name="Ng V."/>
            <person name="Clum A."/>
            <person name="Steindorff A."/>
            <person name="Ohm R."/>
            <person name="Martin F."/>
            <person name="Silar P."/>
            <person name="Natvig D."/>
            <person name="Lalanne C."/>
            <person name="Gautier V."/>
            <person name="Ament-Velasquez S.L."/>
            <person name="Kruys A."/>
            <person name="Hutchinson M.I."/>
            <person name="Powell A.J."/>
            <person name="Barry K."/>
            <person name="Miller A.N."/>
            <person name="Grigoriev I.V."/>
            <person name="Debuchy R."/>
            <person name="Gladieux P."/>
            <person name="Thoren M.H."/>
            <person name="Johannesson H."/>
        </authorList>
    </citation>
    <scope>NUCLEOTIDE SEQUENCE</scope>
    <source>
        <strain evidence="1">CBS 955.72</strain>
    </source>
</reference>
<sequence>MASLDTTSTYSLTNSYTGPEKLLAISTSDSKTPQMLAVPNSPASNAQWFLRATDYAPFYYLHTIRGGTGKALDVINDNDTSSRHLILANTGLYTGQFWRFDEWPSGGPYAYRLSNNFTGPDMHLDVYSDTLEPHLASDDASGQHWRL</sequence>
<organism evidence="1 2">
    <name type="scientific">Lasiosphaeria hispida</name>
    <dbReference type="NCBI Taxonomy" id="260671"/>
    <lineage>
        <taxon>Eukaryota</taxon>
        <taxon>Fungi</taxon>
        <taxon>Dikarya</taxon>
        <taxon>Ascomycota</taxon>
        <taxon>Pezizomycotina</taxon>
        <taxon>Sordariomycetes</taxon>
        <taxon>Sordariomycetidae</taxon>
        <taxon>Sordariales</taxon>
        <taxon>Lasiosphaeriaceae</taxon>
        <taxon>Lasiosphaeria</taxon>
    </lineage>
</organism>
<dbReference type="Gene3D" id="2.80.10.50">
    <property type="match status" value="1"/>
</dbReference>
<dbReference type="Proteomes" id="UP001275084">
    <property type="component" value="Unassembled WGS sequence"/>
</dbReference>
<gene>
    <name evidence="1" type="ORF">B0T25DRAFT_436529</name>
</gene>
<dbReference type="EMBL" id="JAUIQD010000002">
    <property type="protein sequence ID" value="KAK3360625.1"/>
    <property type="molecule type" value="Genomic_DNA"/>
</dbReference>
<accession>A0AAJ0HSV0</accession>
<evidence type="ECO:0000313" key="2">
    <source>
        <dbReference type="Proteomes" id="UP001275084"/>
    </source>
</evidence>
<reference evidence="1" key="1">
    <citation type="journal article" date="2023" name="Mol. Phylogenet. Evol.">
        <title>Genome-scale phylogeny and comparative genomics of the fungal order Sordariales.</title>
        <authorList>
            <person name="Hensen N."/>
            <person name="Bonometti L."/>
            <person name="Westerberg I."/>
            <person name="Brannstrom I.O."/>
            <person name="Guillou S."/>
            <person name="Cros-Aarteil S."/>
            <person name="Calhoun S."/>
            <person name="Haridas S."/>
            <person name="Kuo A."/>
            <person name="Mondo S."/>
            <person name="Pangilinan J."/>
            <person name="Riley R."/>
            <person name="LaButti K."/>
            <person name="Andreopoulos B."/>
            <person name="Lipzen A."/>
            <person name="Chen C."/>
            <person name="Yan M."/>
            <person name="Daum C."/>
            <person name="Ng V."/>
            <person name="Clum A."/>
            <person name="Steindorff A."/>
            <person name="Ohm R.A."/>
            <person name="Martin F."/>
            <person name="Silar P."/>
            <person name="Natvig D.O."/>
            <person name="Lalanne C."/>
            <person name="Gautier V."/>
            <person name="Ament-Velasquez S.L."/>
            <person name="Kruys A."/>
            <person name="Hutchinson M.I."/>
            <person name="Powell A.J."/>
            <person name="Barry K."/>
            <person name="Miller A.N."/>
            <person name="Grigoriev I.V."/>
            <person name="Debuchy R."/>
            <person name="Gladieux P."/>
            <person name="Hiltunen Thoren M."/>
            <person name="Johannesson H."/>
        </authorList>
    </citation>
    <scope>NUCLEOTIDE SEQUENCE</scope>
    <source>
        <strain evidence="1">CBS 955.72</strain>
    </source>
</reference>
<name>A0AAJ0HSV0_9PEZI</name>